<feature type="transmembrane region" description="Helical" evidence="7">
    <location>
        <begin position="134"/>
        <end position="162"/>
    </location>
</feature>
<feature type="transmembrane region" description="Helical" evidence="7">
    <location>
        <begin position="47"/>
        <end position="68"/>
    </location>
</feature>
<dbReference type="NCBIfam" id="TIGR00786">
    <property type="entry name" value="dctM"/>
    <property type="match status" value="1"/>
</dbReference>
<evidence type="ECO:0000256" key="3">
    <source>
        <dbReference type="ARBA" id="ARBA00022519"/>
    </source>
</evidence>
<feature type="transmembrane region" description="Helical" evidence="7">
    <location>
        <begin position="168"/>
        <end position="192"/>
    </location>
</feature>
<keyword evidence="10" id="KW-1185">Reference proteome</keyword>
<dbReference type="InterPro" id="IPR010656">
    <property type="entry name" value="DctM"/>
</dbReference>
<accession>A0ABW0ZHA0</accession>
<feature type="transmembrane region" description="Helical" evidence="7">
    <location>
        <begin position="240"/>
        <end position="257"/>
    </location>
</feature>
<evidence type="ECO:0000256" key="6">
    <source>
        <dbReference type="ARBA" id="ARBA00023136"/>
    </source>
</evidence>
<evidence type="ECO:0000256" key="4">
    <source>
        <dbReference type="ARBA" id="ARBA00022692"/>
    </source>
</evidence>
<feature type="transmembrane region" description="Helical" evidence="7">
    <location>
        <begin position="269"/>
        <end position="291"/>
    </location>
</feature>
<keyword evidence="2" id="KW-1003">Cell membrane</keyword>
<protein>
    <submittedName>
        <fullName evidence="9">TRAP transporter large permease</fullName>
    </submittedName>
</protein>
<comment type="subcellular location">
    <subcellularLocation>
        <location evidence="1">Cell inner membrane</location>
        <topology evidence="1">Multi-pass membrane protein</topology>
    </subcellularLocation>
</comment>
<dbReference type="RefSeq" id="WP_136432939.1">
    <property type="nucleotide sequence ID" value="NZ_JBHSNS010000004.1"/>
</dbReference>
<feature type="transmembrane region" description="Helical" evidence="7">
    <location>
        <begin position="215"/>
        <end position="234"/>
    </location>
</feature>
<feature type="transmembrane region" description="Helical" evidence="7">
    <location>
        <begin position="353"/>
        <end position="377"/>
    </location>
</feature>
<dbReference type="PIRSF" id="PIRSF006066">
    <property type="entry name" value="HI0050"/>
    <property type="match status" value="1"/>
</dbReference>
<feature type="transmembrane region" description="Helical" evidence="7">
    <location>
        <begin position="397"/>
        <end position="418"/>
    </location>
</feature>
<comment type="caution">
    <text evidence="9">The sequence shown here is derived from an EMBL/GenBank/DDBJ whole genome shotgun (WGS) entry which is preliminary data.</text>
</comment>
<gene>
    <name evidence="9" type="ORF">ACFPQB_10680</name>
</gene>
<reference evidence="10" key="1">
    <citation type="journal article" date="2019" name="Int. J. Syst. Evol. Microbiol.">
        <title>The Global Catalogue of Microorganisms (GCM) 10K type strain sequencing project: providing services to taxonomists for standard genome sequencing and annotation.</title>
        <authorList>
            <consortium name="The Broad Institute Genomics Platform"/>
            <consortium name="The Broad Institute Genome Sequencing Center for Infectious Disease"/>
            <person name="Wu L."/>
            <person name="Ma J."/>
        </authorList>
    </citation>
    <scope>NUCLEOTIDE SEQUENCE [LARGE SCALE GENOMIC DNA]</scope>
    <source>
        <strain evidence="10">YIM 94188</strain>
    </source>
</reference>
<keyword evidence="6 7" id="KW-0472">Membrane</keyword>
<feature type="transmembrane region" description="Helical" evidence="7">
    <location>
        <begin position="311"/>
        <end position="341"/>
    </location>
</feature>
<dbReference type="Proteomes" id="UP001596072">
    <property type="component" value="Unassembled WGS sequence"/>
</dbReference>
<evidence type="ECO:0000256" key="7">
    <source>
        <dbReference type="SAM" id="Phobius"/>
    </source>
</evidence>
<evidence type="ECO:0000256" key="5">
    <source>
        <dbReference type="ARBA" id="ARBA00022989"/>
    </source>
</evidence>
<proteinExistence type="predicted"/>
<dbReference type="InterPro" id="IPR004681">
    <property type="entry name" value="TRAP_DctM"/>
</dbReference>
<keyword evidence="4 7" id="KW-0812">Transmembrane</keyword>
<sequence>MTVALLLVAIGLLLLLRVPVAFAFLGPGLAYMLLTDQSLGLAMRLIVNSTASFPLLAVPLFVLLGVVANHAGIADRLFDFALALFGRVRGGLGYVSVGVSLGFSWMSGSAVADAAALSKVEIPAMLRNGYSRRFGLGVVGASALIAPVMPPSIPAVIFAGLAAVSTGALFAASVIPALLMAVGLCIVVFFMVRRQPDIVHTGFSWARLAATGKRVVGPLLAPVIILGGILGGFFTPTEAAAVGAFYMLVLGFAYRTVRVRDLPRIFSETVMTTAAIMLIVSSASLLGYVLARERVPQELSELVLGFTSDPTVFLLIVAALMLVLGTVVDPTAVLVLVIPILMPIALGLGVDPIVLGVLMILSLMIGLLTPPVGTVLYVLSSTMKVPVGEVFKGSLPFIIPLLIICVAIIVFPGFVTWLPEQLGLL</sequence>
<evidence type="ECO:0000259" key="8">
    <source>
        <dbReference type="Pfam" id="PF06808"/>
    </source>
</evidence>
<name>A0ABW0ZHA0_9ACTN</name>
<dbReference type="PANTHER" id="PTHR33362">
    <property type="entry name" value="SIALIC ACID TRAP TRANSPORTER PERMEASE PROTEIN SIAT-RELATED"/>
    <property type="match status" value="1"/>
</dbReference>
<evidence type="ECO:0000313" key="10">
    <source>
        <dbReference type="Proteomes" id="UP001596072"/>
    </source>
</evidence>
<feature type="domain" description="TRAP C4-dicarboxylate transport system permease DctM subunit" evidence="8">
    <location>
        <begin position="8"/>
        <end position="413"/>
    </location>
</feature>
<dbReference type="EMBL" id="JBHSNS010000004">
    <property type="protein sequence ID" value="MFC5729383.1"/>
    <property type="molecule type" value="Genomic_DNA"/>
</dbReference>
<evidence type="ECO:0000256" key="1">
    <source>
        <dbReference type="ARBA" id="ARBA00004429"/>
    </source>
</evidence>
<evidence type="ECO:0000313" key="9">
    <source>
        <dbReference type="EMBL" id="MFC5729383.1"/>
    </source>
</evidence>
<evidence type="ECO:0000256" key="2">
    <source>
        <dbReference type="ARBA" id="ARBA00022475"/>
    </source>
</evidence>
<organism evidence="9 10">
    <name type="scientific">Nocardioides vastitatis</name>
    <dbReference type="NCBI Taxonomy" id="2568655"/>
    <lineage>
        <taxon>Bacteria</taxon>
        <taxon>Bacillati</taxon>
        <taxon>Actinomycetota</taxon>
        <taxon>Actinomycetes</taxon>
        <taxon>Propionibacteriales</taxon>
        <taxon>Nocardioidaceae</taxon>
        <taxon>Nocardioides</taxon>
    </lineage>
</organism>
<keyword evidence="5 7" id="KW-1133">Transmembrane helix</keyword>
<keyword evidence="3" id="KW-0997">Cell inner membrane</keyword>
<dbReference type="Pfam" id="PF06808">
    <property type="entry name" value="DctM"/>
    <property type="match status" value="1"/>
</dbReference>